<dbReference type="InterPro" id="IPR002123">
    <property type="entry name" value="Plipid/glycerol_acylTrfase"/>
</dbReference>
<dbReference type="RefSeq" id="WP_377562192.1">
    <property type="nucleotide sequence ID" value="NZ_JBHTJZ010000005.1"/>
</dbReference>
<sequence length="251" mass="28789">MMTANRSERFSRLFAIYNERILLPRYINSVSVMGTPDCEEEGRPLLYVMNHSSWWDGIIAYHVFTRLSRNRKHYIMMDEKQLAKFTFFRRLGAFSIDKSTLRGVAESLRYAQSLLMQGHGVWLFPQGEIRHLEARPLSFQSGVGFLLERCPSAAVKPVTAYYAMSKEQKPVVTLRFGDELLLDWQGLGRKAIVSRLQVAIESQLDEQRQNSITADGGVMEGYRTILQASSSTSGRYESMRRRLASWNPFSG</sequence>
<proteinExistence type="predicted"/>
<gene>
    <name evidence="4" type="ORF">ACFQ2I_03410</name>
</gene>
<name>A0ABW3HLP7_9BACL</name>
<organism evidence="4 5">
    <name type="scientific">Paenibacillus chungangensis</name>
    <dbReference type="NCBI Taxonomy" id="696535"/>
    <lineage>
        <taxon>Bacteria</taxon>
        <taxon>Bacillati</taxon>
        <taxon>Bacillota</taxon>
        <taxon>Bacilli</taxon>
        <taxon>Bacillales</taxon>
        <taxon>Paenibacillaceae</taxon>
        <taxon>Paenibacillus</taxon>
    </lineage>
</organism>
<protein>
    <submittedName>
        <fullName evidence="4">Lysophospholipid acyltransferase family protein</fullName>
    </submittedName>
</protein>
<evidence type="ECO:0000256" key="2">
    <source>
        <dbReference type="ARBA" id="ARBA00023315"/>
    </source>
</evidence>
<dbReference type="GO" id="GO:0016746">
    <property type="term" value="F:acyltransferase activity"/>
    <property type="evidence" value="ECO:0007669"/>
    <property type="project" value="UniProtKB-KW"/>
</dbReference>
<keyword evidence="5" id="KW-1185">Reference proteome</keyword>
<accession>A0ABW3HLP7</accession>
<dbReference type="PANTHER" id="PTHR10434:SF11">
    <property type="entry name" value="1-ACYL-SN-GLYCEROL-3-PHOSPHATE ACYLTRANSFERASE"/>
    <property type="match status" value="1"/>
</dbReference>
<dbReference type="Pfam" id="PF01553">
    <property type="entry name" value="Acyltransferase"/>
    <property type="match status" value="1"/>
</dbReference>
<dbReference type="SUPFAM" id="SSF69593">
    <property type="entry name" value="Glycerol-3-phosphate (1)-acyltransferase"/>
    <property type="match status" value="1"/>
</dbReference>
<reference evidence="5" key="1">
    <citation type="journal article" date="2019" name="Int. J. Syst. Evol. Microbiol.">
        <title>The Global Catalogue of Microorganisms (GCM) 10K type strain sequencing project: providing services to taxonomists for standard genome sequencing and annotation.</title>
        <authorList>
            <consortium name="The Broad Institute Genomics Platform"/>
            <consortium name="The Broad Institute Genome Sequencing Center for Infectious Disease"/>
            <person name="Wu L."/>
            <person name="Ma J."/>
        </authorList>
    </citation>
    <scope>NUCLEOTIDE SEQUENCE [LARGE SCALE GENOMIC DNA]</scope>
    <source>
        <strain evidence="5">CCUG 59129</strain>
    </source>
</reference>
<keyword evidence="2 4" id="KW-0012">Acyltransferase</keyword>
<feature type="domain" description="Phospholipid/glycerol acyltransferase" evidence="3">
    <location>
        <begin position="45"/>
        <end position="163"/>
    </location>
</feature>
<evidence type="ECO:0000259" key="3">
    <source>
        <dbReference type="SMART" id="SM00563"/>
    </source>
</evidence>
<dbReference type="PANTHER" id="PTHR10434">
    <property type="entry name" value="1-ACYL-SN-GLYCEROL-3-PHOSPHATE ACYLTRANSFERASE"/>
    <property type="match status" value="1"/>
</dbReference>
<dbReference type="Proteomes" id="UP001596989">
    <property type="component" value="Unassembled WGS sequence"/>
</dbReference>
<dbReference type="CDD" id="cd06551">
    <property type="entry name" value="LPLAT"/>
    <property type="match status" value="1"/>
</dbReference>
<dbReference type="EMBL" id="JBHTJZ010000005">
    <property type="protein sequence ID" value="MFD0958426.1"/>
    <property type="molecule type" value="Genomic_DNA"/>
</dbReference>
<evidence type="ECO:0000256" key="1">
    <source>
        <dbReference type="ARBA" id="ARBA00022679"/>
    </source>
</evidence>
<comment type="caution">
    <text evidence="4">The sequence shown here is derived from an EMBL/GenBank/DDBJ whole genome shotgun (WGS) entry which is preliminary data.</text>
</comment>
<keyword evidence="1" id="KW-0808">Transferase</keyword>
<evidence type="ECO:0000313" key="5">
    <source>
        <dbReference type="Proteomes" id="UP001596989"/>
    </source>
</evidence>
<dbReference type="SMART" id="SM00563">
    <property type="entry name" value="PlsC"/>
    <property type="match status" value="1"/>
</dbReference>
<evidence type="ECO:0000313" key="4">
    <source>
        <dbReference type="EMBL" id="MFD0958426.1"/>
    </source>
</evidence>